<evidence type="ECO:0000313" key="3">
    <source>
        <dbReference type="Proteomes" id="UP000734823"/>
    </source>
</evidence>
<dbReference type="EMBL" id="JABVED010000005">
    <property type="protein sequence ID" value="MBC6447753.1"/>
    <property type="molecule type" value="Genomic_DNA"/>
</dbReference>
<keyword evidence="3" id="KW-1185">Reference proteome</keyword>
<comment type="caution">
    <text evidence="2">The sequence shown here is derived from an EMBL/GenBank/DDBJ whole genome shotgun (WGS) entry which is preliminary data.</text>
</comment>
<dbReference type="Proteomes" id="UP000734823">
    <property type="component" value="Unassembled WGS sequence"/>
</dbReference>
<reference evidence="2 3" key="1">
    <citation type="submission" date="2020-06" db="EMBL/GenBank/DDBJ databases">
        <title>Actinokineospora xiongansis sp. nov., isolated from soil of Baiyangdian.</title>
        <authorList>
            <person name="Zhang X."/>
        </authorList>
    </citation>
    <scope>NUCLEOTIDE SEQUENCE [LARGE SCALE GENOMIC DNA]</scope>
    <source>
        <strain evidence="2 3">HBU206404</strain>
    </source>
</reference>
<protein>
    <submittedName>
        <fullName evidence="2">Uncharacterized protein</fullName>
    </submittedName>
</protein>
<sequence length="201" mass="22616">MRTRLLDRSGRRRLLVPTPNGTFVVGPNPVTERTIKDTRAVLSGGIGLMWTDTGIVVEHADYLDADPALPAVELFQREGLPAEAELIRWLDQGGADTTVPTHPRPWWEKLFGERVTDRRWYRRSRGAFEVGIRVLTLPFTVAALVYFDLEALPLLLQWCLILMVPVAAIDLVAVISAASRWRQQFPVLDPLGLRSEVQAPR</sequence>
<keyword evidence="1" id="KW-1133">Transmembrane helix</keyword>
<proteinExistence type="predicted"/>
<gene>
    <name evidence="2" type="ORF">GPZ80_11275</name>
</gene>
<accession>A0ABR7L5D6</accession>
<feature type="transmembrane region" description="Helical" evidence="1">
    <location>
        <begin position="155"/>
        <end position="178"/>
    </location>
</feature>
<organism evidence="2 3">
    <name type="scientific">Actinokineospora xionganensis</name>
    <dbReference type="NCBI Taxonomy" id="2684470"/>
    <lineage>
        <taxon>Bacteria</taxon>
        <taxon>Bacillati</taxon>
        <taxon>Actinomycetota</taxon>
        <taxon>Actinomycetes</taxon>
        <taxon>Pseudonocardiales</taxon>
        <taxon>Pseudonocardiaceae</taxon>
        <taxon>Actinokineospora</taxon>
    </lineage>
</organism>
<keyword evidence="1" id="KW-0812">Transmembrane</keyword>
<feature type="transmembrane region" description="Helical" evidence="1">
    <location>
        <begin position="130"/>
        <end position="149"/>
    </location>
</feature>
<evidence type="ECO:0000313" key="2">
    <source>
        <dbReference type="EMBL" id="MBC6447753.1"/>
    </source>
</evidence>
<dbReference type="RefSeq" id="WP_222719142.1">
    <property type="nucleotide sequence ID" value="NZ_JABVED010000005.1"/>
</dbReference>
<evidence type="ECO:0000256" key="1">
    <source>
        <dbReference type="SAM" id="Phobius"/>
    </source>
</evidence>
<keyword evidence="1" id="KW-0472">Membrane</keyword>
<name>A0ABR7L5D6_9PSEU</name>